<dbReference type="OrthoDB" id="2016014at2759"/>
<dbReference type="AlphaFoldDB" id="A0A2P6VBD3"/>
<evidence type="ECO:0000313" key="10">
    <source>
        <dbReference type="Proteomes" id="UP000239649"/>
    </source>
</evidence>
<gene>
    <name evidence="9" type="ORF">C2E20_5225</name>
</gene>
<dbReference type="GO" id="GO:0016020">
    <property type="term" value="C:membrane"/>
    <property type="evidence" value="ECO:0007669"/>
    <property type="project" value="UniProtKB-SubCell"/>
</dbReference>
<keyword evidence="10" id="KW-1185">Reference proteome</keyword>
<keyword evidence="6" id="KW-0472">Membrane</keyword>
<keyword evidence="2" id="KW-0328">Glycosyltransferase</keyword>
<feature type="domain" description="Hydroxyproline O-arabinosyltransferase-like" evidence="8">
    <location>
        <begin position="50"/>
        <end position="326"/>
    </location>
</feature>
<reference evidence="9 10" key="1">
    <citation type="journal article" date="2018" name="Plant J.">
        <title>Genome sequences of Chlorella sorokiniana UTEX 1602 and Micractinium conductrix SAG 241.80: implications to maltose excretion by a green alga.</title>
        <authorList>
            <person name="Arriola M.B."/>
            <person name="Velmurugan N."/>
            <person name="Zhang Y."/>
            <person name="Plunkett M.H."/>
            <person name="Hondzo H."/>
            <person name="Barney B.M."/>
        </authorList>
    </citation>
    <scope>NUCLEOTIDE SEQUENCE [LARGE SCALE GENOMIC DNA]</scope>
    <source>
        <strain evidence="9 10">SAG 241.80</strain>
    </source>
</reference>
<proteinExistence type="predicted"/>
<evidence type="ECO:0000313" key="9">
    <source>
        <dbReference type="EMBL" id="PSC71378.1"/>
    </source>
</evidence>
<dbReference type="EMBL" id="LHPF02000015">
    <property type="protein sequence ID" value="PSC71378.1"/>
    <property type="molecule type" value="Genomic_DNA"/>
</dbReference>
<dbReference type="PANTHER" id="PTHR31485:SF17">
    <property type="match status" value="1"/>
</dbReference>
<evidence type="ECO:0000256" key="4">
    <source>
        <dbReference type="ARBA" id="ARBA00022692"/>
    </source>
</evidence>
<sequence length="376" mass="41655">MHAFIEIGTKQHHGREAEDGASGDDGSGSAVLAEAGGGGPGWPTTGDTVHIAYTSNGSPYTNYQNLVMYGTYKLAQAMPGGDKMVAFTRILHRTTDDALSNKLPTFRANPLHPECDGWCEYPVADRPNAVRQFLLAAKADPSLIKAPWLYMIETDFVFIKPIAAPRAESDAPSIAFPYGYIQPTYPTIEAVMRKLYPASEGPLTDIPPTGCSPTLMRMDEWMRVTPRWETITAQIEGDEEAKKALDWVREMYAFSVAAALEHVKLDMHEPPESVTMIQPPADHRLGKAHLMHYTWGSIFSAPNGTKVWEWDKRSYTEPVHERTVPKIKLPPPFEEGWKLQDGVAITKDLYDIIVLMITTMNTGIDVARAEGLVAEP</sequence>
<accession>A0A2P6VBD3</accession>
<keyword evidence="5" id="KW-1133">Transmembrane helix</keyword>
<evidence type="ECO:0000256" key="6">
    <source>
        <dbReference type="ARBA" id="ARBA00023136"/>
    </source>
</evidence>
<name>A0A2P6VBD3_9CHLO</name>
<evidence type="ECO:0000256" key="7">
    <source>
        <dbReference type="SAM" id="MobiDB-lite"/>
    </source>
</evidence>
<organism evidence="9 10">
    <name type="scientific">Micractinium conductrix</name>
    <dbReference type="NCBI Taxonomy" id="554055"/>
    <lineage>
        <taxon>Eukaryota</taxon>
        <taxon>Viridiplantae</taxon>
        <taxon>Chlorophyta</taxon>
        <taxon>core chlorophytes</taxon>
        <taxon>Trebouxiophyceae</taxon>
        <taxon>Chlorellales</taxon>
        <taxon>Chlorellaceae</taxon>
        <taxon>Chlorella clade</taxon>
        <taxon>Micractinium</taxon>
    </lineage>
</organism>
<dbReference type="InterPro" id="IPR044845">
    <property type="entry name" value="HPAT/SRGT1-like"/>
</dbReference>
<comment type="caution">
    <text evidence="9">The sequence shown here is derived from an EMBL/GenBank/DDBJ whole genome shotgun (WGS) entry which is preliminary data.</text>
</comment>
<dbReference type="Proteomes" id="UP000239649">
    <property type="component" value="Unassembled WGS sequence"/>
</dbReference>
<dbReference type="PANTHER" id="PTHR31485">
    <property type="entry name" value="PEPTIDYL SERINE ALPHA-GALACTOSYLTRANSFERASE"/>
    <property type="match status" value="1"/>
</dbReference>
<dbReference type="GO" id="GO:0016757">
    <property type="term" value="F:glycosyltransferase activity"/>
    <property type="evidence" value="ECO:0007669"/>
    <property type="project" value="UniProtKB-KW"/>
</dbReference>
<dbReference type="InterPro" id="IPR056508">
    <property type="entry name" value="HPAT-like"/>
</dbReference>
<evidence type="ECO:0000256" key="1">
    <source>
        <dbReference type="ARBA" id="ARBA00004167"/>
    </source>
</evidence>
<evidence type="ECO:0000256" key="3">
    <source>
        <dbReference type="ARBA" id="ARBA00022679"/>
    </source>
</evidence>
<evidence type="ECO:0000259" key="8">
    <source>
        <dbReference type="Pfam" id="PF23452"/>
    </source>
</evidence>
<comment type="subcellular location">
    <subcellularLocation>
        <location evidence="1">Membrane</location>
        <topology evidence="1">Single-pass membrane protein</topology>
    </subcellularLocation>
</comment>
<keyword evidence="3" id="KW-0808">Transferase</keyword>
<dbReference type="STRING" id="554055.A0A2P6VBD3"/>
<dbReference type="Pfam" id="PF23452">
    <property type="entry name" value="HPAT"/>
    <property type="match status" value="1"/>
</dbReference>
<evidence type="ECO:0000256" key="5">
    <source>
        <dbReference type="ARBA" id="ARBA00022989"/>
    </source>
</evidence>
<keyword evidence="4" id="KW-0812">Transmembrane</keyword>
<protein>
    <recommendedName>
        <fullName evidence="8">Hydroxyproline O-arabinosyltransferase-like domain-containing protein</fullName>
    </recommendedName>
</protein>
<evidence type="ECO:0000256" key="2">
    <source>
        <dbReference type="ARBA" id="ARBA00022676"/>
    </source>
</evidence>
<feature type="region of interest" description="Disordered" evidence="7">
    <location>
        <begin position="1"/>
        <end position="43"/>
    </location>
</feature>